<evidence type="ECO:0000256" key="2">
    <source>
        <dbReference type="ARBA" id="ARBA00007476"/>
    </source>
</evidence>
<dbReference type="SUPFAM" id="SSF81301">
    <property type="entry name" value="Nucleotidyltransferase"/>
    <property type="match status" value="1"/>
</dbReference>
<evidence type="ECO:0000259" key="4">
    <source>
        <dbReference type="SMART" id="SM00954"/>
    </source>
</evidence>
<dbReference type="CDD" id="cd00077">
    <property type="entry name" value="HDc"/>
    <property type="match status" value="1"/>
</dbReference>
<dbReference type="InterPro" id="IPR004095">
    <property type="entry name" value="TGS"/>
</dbReference>
<evidence type="ECO:0000313" key="5">
    <source>
        <dbReference type="EMBL" id="KOO44355.1"/>
    </source>
</evidence>
<comment type="pathway">
    <text evidence="1">Purine metabolism; ppGpp biosynthesis; ppGpp from GTP: step 1/2.</text>
</comment>
<comment type="caution">
    <text evidence="5">The sequence shown here is derived from an EMBL/GenBank/DDBJ whole genome shotgun (WGS) entry which is preliminary data.</text>
</comment>
<gene>
    <name evidence="5" type="ORF">AMD01_13255</name>
</gene>
<accession>A0A0M0KZV1</accession>
<feature type="domain" description="RelA/SpoT" evidence="4">
    <location>
        <begin position="228"/>
        <end position="332"/>
    </location>
</feature>
<reference evidence="6" key="1">
    <citation type="submission" date="2015-08" db="EMBL/GenBank/DDBJ databases">
        <title>Fjat-14210 dsm16467.</title>
        <authorList>
            <person name="Liu B."/>
            <person name="Wang J."/>
            <person name="Zhu Y."/>
            <person name="Liu G."/>
            <person name="Chen Q."/>
            <person name="Chen Z."/>
            <person name="Lan J."/>
            <person name="Che J."/>
            <person name="Ge C."/>
            <person name="Shi H."/>
            <person name="Pan Z."/>
            <person name="Liu X."/>
        </authorList>
    </citation>
    <scope>NUCLEOTIDE SEQUENCE [LARGE SCALE GENOMIC DNA]</scope>
    <source>
        <strain evidence="6">DSM 16467</strain>
    </source>
</reference>
<dbReference type="SUPFAM" id="SSF109604">
    <property type="entry name" value="HD-domain/PDEase-like"/>
    <property type="match status" value="1"/>
</dbReference>
<dbReference type="InterPro" id="IPR012676">
    <property type="entry name" value="TGS-like"/>
</dbReference>
<organism evidence="5 6">
    <name type="scientific">Priestia koreensis</name>
    <dbReference type="NCBI Taxonomy" id="284581"/>
    <lineage>
        <taxon>Bacteria</taxon>
        <taxon>Bacillati</taxon>
        <taxon>Bacillota</taxon>
        <taxon>Bacilli</taxon>
        <taxon>Bacillales</taxon>
        <taxon>Bacillaceae</taxon>
        <taxon>Priestia</taxon>
    </lineage>
</organism>
<dbReference type="Proteomes" id="UP000037558">
    <property type="component" value="Unassembled WGS sequence"/>
</dbReference>
<dbReference type="Gene3D" id="1.10.3210.10">
    <property type="entry name" value="Hypothetical protein af1432"/>
    <property type="match status" value="1"/>
</dbReference>
<dbReference type="UniPathway" id="UPA00908">
    <property type="reaction ID" value="UER00884"/>
</dbReference>
<feature type="domain" description="HD/PDEase" evidence="3">
    <location>
        <begin position="38"/>
        <end position="149"/>
    </location>
</feature>
<dbReference type="Gene3D" id="3.30.460.10">
    <property type="entry name" value="Beta Polymerase, domain 2"/>
    <property type="match status" value="1"/>
</dbReference>
<dbReference type="AlphaFoldDB" id="A0A0M0KZV1"/>
<dbReference type="SMART" id="SM00471">
    <property type="entry name" value="HDc"/>
    <property type="match status" value="1"/>
</dbReference>
<keyword evidence="6" id="KW-1185">Reference proteome</keyword>
<dbReference type="EMBL" id="LILC01000016">
    <property type="protein sequence ID" value="KOO44355.1"/>
    <property type="molecule type" value="Genomic_DNA"/>
</dbReference>
<dbReference type="InterPro" id="IPR003607">
    <property type="entry name" value="HD/PDEase_dom"/>
</dbReference>
<dbReference type="STRING" id="284581.AMD01_13255"/>
<evidence type="ECO:0000259" key="3">
    <source>
        <dbReference type="SMART" id="SM00471"/>
    </source>
</evidence>
<dbReference type="Gene3D" id="3.10.20.30">
    <property type="match status" value="1"/>
</dbReference>
<comment type="similarity">
    <text evidence="2">Belongs to the RelA/SpoT family.</text>
</comment>
<dbReference type="SMART" id="SM00954">
    <property type="entry name" value="RelA_SpoT"/>
    <property type="match status" value="1"/>
</dbReference>
<dbReference type="Pfam" id="PF02824">
    <property type="entry name" value="TGS"/>
    <property type="match status" value="1"/>
</dbReference>
<dbReference type="SUPFAM" id="SSF81271">
    <property type="entry name" value="TGS-like"/>
    <property type="match status" value="1"/>
</dbReference>
<dbReference type="GO" id="GO:0015970">
    <property type="term" value="P:guanosine tetraphosphate biosynthetic process"/>
    <property type="evidence" value="ECO:0007669"/>
    <property type="project" value="UniProtKB-UniPathway"/>
</dbReference>
<name>A0A0M0KZV1_9BACI</name>
<protein>
    <submittedName>
        <fullName evidence="5">Uncharacterized protein</fullName>
    </submittedName>
</protein>
<sequence>MKRSLRERSVYLDEEDRLLVKKAIVFAERAHHGQKRMTGEAYVMHPYHVCEIVMEYGADAITVCAALLHDVVEDTDYTLSDIRQLFGDDVSLVVEGVTKITKGTFSKEERAAVNANKLLCTATEDIRVLLVKIADRLHNMRTLGIKKIEKRIPYANETLLFFAPLAKRLGLIKWQKELEELGFYYINQKKYEVLQTIVDQYGVIMKRVVGVLVEEKVLDDEGISEWTVRKRPIYEAYSLLQEHVCLRNVYEIEVITHTILECYQVLGKFHRLHAPVEGMFKDEIANPTSLFCSQLMTTVLVGEVLVTICIKTKDEKKREEKGAFAYFEKGKADLGIQQLTNAIIPAVSLYPIQTELQDVLAFELFQTQVIVFTKSLTPISLPKGATAIDYAFYLQPDHAKKMTGVLINEVKKPIYTVLQDMDVVEVISEEHETIHEKWLTYSQTSQALQHIHAHFQIN</sequence>
<dbReference type="InterPro" id="IPR012675">
    <property type="entry name" value="Beta-grasp_dom_sf"/>
</dbReference>
<evidence type="ECO:0000256" key="1">
    <source>
        <dbReference type="ARBA" id="ARBA00004976"/>
    </source>
</evidence>
<dbReference type="PANTHER" id="PTHR43061:SF1">
    <property type="entry name" value="GTP DIPHOSPHOKINASE RSH1, CHLOROPLASTIC-RELATED"/>
    <property type="match status" value="1"/>
</dbReference>
<dbReference type="PATRIC" id="fig|284581.3.peg.4775"/>
<dbReference type="InterPro" id="IPR043519">
    <property type="entry name" value="NT_sf"/>
</dbReference>
<proteinExistence type="inferred from homology"/>
<dbReference type="PANTHER" id="PTHR43061">
    <property type="entry name" value="GTP DIPHOSPHOKINASE RSH1, CHLOROPLASTIC-RELATED"/>
    <property type="match status" value="1"/>
</dbReference>
<evidence type="ECO:0000313" key="6">
    <source>
        <dbReference type="Proteomes" id="UP000037558"/>
    </source>
</evidence>
<dbReference type="FunFam" id="1.10.3210.10:FF:000001">
    <property type="entry name" value="GTP pyrophosphokinase RelA"/>
    <property type="match status" value="1"/>
</dbReference>
<dbReference type="InterPro" id="IPR007685">
    <property type="entry name" value="RelA_SpoT"/>
</dbReference>
<dbReference type="Pfam" id="PF13328">
    <property type="entry name" value="HD_4"/>
    <property type="match status" value="1"/>
</dbReference>